<evidence type="ECO:0000313" key="3">
    <source>
        <dbReference type="EMBL" id="GAA1542165.1"/>
    </source>
</evidence>
<dbReference type="PANTHER" id="PTHR40089:SF1">
    <property type="entry name" value="ETHANOLAMINE PERMEASE EUTH-RELATED"/>
    <property type="match status" value="1"/>
</dbReference>
<feature type="transmembrane region" description="Helical" evidence="2">
    <location>
        <begin position="27"/>
        <end position="47"/>
    </location>
</feature>
<feature type="compositionally biased region" description="Low complexity" evidence="1">
    <location>
        <begin position="363"/>
        <end position="384"/>
    </location>
</feature>
<evidence type="ECO:0000313" key="4">
    <source>
        <dbReference type="Proteomes" id="UP001500842"/>
    </source>
</evidence>
<name>A0ABN2BMK1_9ACTN</name>
<feature type="transmembrane region" description="Helical" evidence="2">
    <location>
        <begin position="54"/>
        <end position="75"/>
    </location>
</feature>
<feature type="transmembrane region" description="Helical" evidence="2">
    <location>
        <begin position="95"/>
        <end position="120"/>
    </location>
</feature>
<evidence type="ECO:0000256" key="2">
    <source>
        <dbReference type="SAM" id="Phobius"/>
    </source>
</evidence>
<feature type="transmembrane region" description="Helical" evidence="2">
    <location>
        <begin position="188"/>
        <end position="210"/>
    </location>
</feature>
<evidence type="ECO:0000256" key="1">
    <source>
        <dbReference type="SAM" id="MobiDB-lite"/>
    </source>
</evidence>
<feature type="transmembrane region" description="Helical" evidence="2">
    <location>
        <begin position="127"/>
        <end position="149"/>
    </location>
</feature>
<protein>
    <submittedName>
        <fullName evidence="3">Ethanolamine utilization protein EutH</fullName>
    </submittedName>
</protein>
<feature type="transmembrane region" description="Helical" evidence="2">
    <location>
        <begin position="230"/>
        <end position="249"/>
    </location>
</feature>
<keyword evidence="4" id="KW-1185">Reference proteome</keyword>
<keyword evidence="2" id="KW-1133">Transmembrane helix</keyword>
<accession>A0ABN2BMK1</accession>
<dbReference type="InterPro" id="IPR007441">
    <property type="entry name" value="EutH"/>
</dbReference>
<feature type="transmembrane region" description="Helical" evidence="2">
    <location>
        <begin position="323"/>
        <end position="346"/>
    </location>
</feature>
<proteinExistence type="predicted"/>
<feature type="transmembrane region" description="Helical" evidence="2">
    <location>
        <begin position="296"/>
        <end position="317"/>
    </location>
</feature>
<keyword evidence="2" id="KW-0812">Transmembrane</keyword>
<dbReference type="PIRSF" id="PIRSF019466">
    <property type="entry name" value="EutH"/>
    <property type="match status" value="1"/>
</dbReference>
<feature type="transmembrane region" description="Helical" evidence="2">
    <location>
        <begin position="155"/>
        <end position="176"/>
    </location>
</feature>
<organism evidence="3 4">
    <name type="scientific">Nocardioides humi</name>
    <dbReference type="NCBI Taxonomy" id="449461"/>
    <lineage>
        <taxon>Bacteria</taxon>
        <taxon>Bacillati</taxon>
        <taxon>Actinomycetota</taxon>
        <taxon>Actinomycetes</taxon>
        <taxon>Propionibacteriales</taxon>
        <taxon>Nocardioidaceae</taxon>
        <taxon>Nocardioides</taxon>
    </lineage>
</organism>
<feature type="region of interest" description="Disordered" evidence="1">
    <location>
        <begin position="357"/>
        <end position="391"/>
    </location>
</feature>
<dbReference type="Proteomes" id="UP001500842">
    <property type="component" value="Unassembled WGS sequence"/>
</dbReference>
<dbReference type="EMBL" id="BAAAOR010000039">
    <property type="protein sequence ID" value="GAA1542165.1"/>
    <property type="molecule type" value="Genomic_DNA"/>
</dbReference>
<sequence length="391" mass="40369">MICMVLGGLDRAIGSKFGLGEKFEEGFMALGPLALAMVGVVSLAPVLAKLLEPVVVPVYTALGADPSMFATTLLANDMGGYPLAQQLAEDSDAGLLAGLILGAMMGPTIVFTIPVALGIIDVEDRPLLAKGVLAGIITIPLGVLAGGLVAGFDPALVLANLVPIVIAAALIAFGLWRAPEKMTTGFLWFGKGLVALISVGLVVAVFEFMTDTQIMPDGWELAPPTDGLEIIGLIGMMLLGAFPAVYLIVKFAEKPLSKVGRLIGMNDKAAGGMIATLANNIPMFQIFKEMDNRGKVLNAAFAVSAAFTFGDHLGFTAGVERSMIFPMIVGKLVAGITAVLIAYLFFRRAYPAWVGGSTPDQPETAAAETAAAEASGAEVGDAEATAPQTAS</sequence>
<comment type="caution">
    <text evidence="3">The sequence shown here is derived from an EMBL/GenBank/DDBJ whole genome shotgun (WGS) entry which is preliminary data.</text>
</comment>
<keyword evidence="2" id="KW-0472">Membrane</keyword>
<dbReference type="Pfam" id="PF04346">
    <property type="entry name" value="EutH"/>
    <property type="match status" value="1"/>
</dbReference>
<dbReference type="PANTHER" id="PTHR40089">
    <property type="entry name" value="ETHANOLAMINE UTILIZATION PROTEIN EUTH"/>
    <property type="match status" value="1"/>
</dbReference>
<gene>
    <name evidence="3" type="primary">eutH</name>
    <name evidence="3" type="ORF">GCM10009788_50980</name>
</gene>
<reference evidence="3 4" key="1">
    <citation type="journal article" date="2019" name="Int. J. Syst. Evol. Microbiol.">
        <title>The Global Catalogue of Microorganisms (GCM) 10K type strain sequencing project: providing services to taxonomists for standard genome sequencing and annotation.</title>
        <authorList>
            <consortium name="The Broad Institute Genomics Platform"/>
            <consortium name="The Broad Institute Genome Sequencing Center for Infectious Disease"/>
            <person name="Wu L."/>
            <person name="Ma J."/>
        </authorList>
    </citation>
    <scope>NUCLEOTIDE SEQUENCE [LARGE SCALE GENOMIC DNA]</scope>
    <source>
        <strain evidence="3 4">JCM 14942</strain>
    </source>
</reference>
<dbReference type="NCBIfam" id="NF011666">
    <property type="entry name" value="PRK15086.1-2"/>
    <property type="match status" value="1"/>
</dbReference>